<feature type="compositionally biased region" description="Basic and acidic residues" evidence="1">
    <location>
        <begin position="45"/>
        <end position="62"/>
    </location>
</feature>
<protein>
    <submittedName>
        <fullName evidence="2">Uncharacterized protein</fullName>
    </submittedName>
</protein>
<sequence>MKKSNIIYVDFHSRKIIKTSPGKGKNINVLKALMINIKNHLPIKKSSDNSNKYKDHSSLHLM</sequence>
<organism evidence="2 3">
    <name type="scientific">Clostridium fallax</name>
    <dbReference type="NCBI Taxonomy" id="1533"/>
    <lineage>
        <taxon>Bacteria</taxon>
        <taxon>Bacillati</taxon>
        <taxon>Bacillota</taxon>
        <taxon>Clostridia</taxon>
        <taxon>Eubacteriales</taxon>
        <taxon>Clostridiaceae</taxon>
        <taxon>Clostridium</taxon>
    </lineage>
</organism>
<evidence type="ECO:0000313" key="2">
    <source>
        <dbReference type="EMBL" id="SHE49039.1"/>
    </source>
</evidence>
<name>A0A1M4TX42_9CLOT</name>
<gene>
    <name evidence="2" type="ORF">SAMN05443638_103177</name>
</gene>
<dbReference type="RefSeq" id="WP_072892883.1">
    <property type="nucleotide sequence ID" value="NZ_FQVM01000003.1"/>
</dbReference>
<proteinExistence type="predicted"/>
<accession>A0A1M4TX42</accession>
<keyword evidence="3" id="KW-1185">Reference proteome</keyword>
<dbReference type="Proteomes" id="UP000184035">
    <property type="component" value="Unassembled WGS sequence"/>
</dbReference>
<reference evidence="2 3" key="1">
    <citation type="submission" date="2016-11" db="EMBL/GenBank/DDBJ databases">
        <authorList>
            <person name="Jaros S."/>
            <person name="Januszkiewicz K."/>
            <person name="Wedrychowicz H."/>
        </authorList>
    </citation>
    <scope>NUCLEOTIDE SEQUENCE [LARGE SCALE GENOMIC DNA]</scope>
    <source>
        <strain evidence="2 3">DSM 2631</strain>
    </source>
</reference>
<dbReference type="AlphaFoldDB" id="A0A1M4TX42"/>
<dbReference type="EMBL" id="FQVM01000003">
    <property type="protein sequence ID" value="SHE49039.1"/>
    <property type="molecule type" value="Genomic_DNA"/>
</dbReference>
<evidence type="ECO:0000256" key="1">
    <source>
        <dbReference type="SAM" id="MobiDB-lite"/>
    </source>
</evidence>
<dbReference type="STRING" id="1533.SAMN05443638_103177"/>
<feature type="region of interest" description="Disordered" evidence="1">
    <location>
        <begin position="43"/>
        <end position="62"/>
    </location>
</feature>
<evidence type="ECO:0000313" key="3">
    <source>
        <dbReference type="Proteomes" id="UP000184035"/>
    </source>
</evidence>